<feature type="repeat" description="PPR" evidence="3">
    <location>
        <begin position="212"/>
        <end position="246"/>
    </location>
</feature>
<dbReference type="Pfam" id="PF13041">
    <property type="entry name" value="PPR_2"/>
    <property type="match status" value="2"/>
</dbReference>
<keyword evidence="2" id="KW-0677">Repeat</keyword>
<evidence type="ECO:0000256" key="3">
    <source>
        <dbReference type="PROSITE-ProRule" id="PRU00708"/>
    </source>
</evidence>
<comment type="similarity">
    <text evidence="1">Belongs to the PPR family. P subfamily.</text>
</comment>
<feature type="repeat" description="PPR" evidence="3">
    <location>
        <begin position="107"/>
        <end position="141"/>
    </location>
</feature>
<evidence type="ECO:0000313" key="6">
    <source>
        <dbReference type="Proteomes" id="UP001497480"/>
    </source>
</evidence>
<dbReference type="Gene3D" id="1.25.40.10">
    <property type="entry name" value="Tetratricopeptide repeat domain"/>
    <property type="match status" value="4"/>
</dbReference>
<protein>
    <recommendedName>
        <fullName evidence="7">Pentatricopeptide repeat-containing protein</fullName>
    </recommendedName>
</protein>
<feature type="repeat" description="PPR" evidence="3">
    <location>
        <begin position="177"/>
        <end position="211"/>
    </location>
</feature>
<keyword evidence="6" id="KW-1185">Reference proteome</keyword>
<feature type="compositionally biased region" description="Basic residues" evidence="4">
    <location>
        <begin position="1"/>
        <end position="11"/>
    </location>
</feature>
<feature type="repeat" description="PPR" evidence="3">
    <location>
        <begin position="142"/>
        <end position="176"/>
    </location>
</feature>
<evidence type="ECO:0008006" key="7">
    <source>
        <dbReference type="Google" id="ProtNLM"/>
    </source>
</evidence>
<feature type="repeat" description="PPR" evidence="3">
    <location>
        <begin position="469"/>
        <end position="503"/>
    </location>
</feature>
<dbReference type="SUPFAM" id="SSF48452">
    <property type="entry name" value="TPR-like"/>
    <property type="match status" value="1"/>
</dbReference>
<evidence type="ECO:0000313" key="5">
    <source>
        <dbReference type="EMBL" id="CAL0312367.1"/>
    </source>
</evidence>
<dbReference type="PANTHER" id="PTHR47447:SF27">
    <property type="entry name" value="PENTACOTRIPEPTIDE-REPEAT REGION OF PRORP DOMAIN-CONTAINING PROTEIN"/>
    <property type="match status" value="1"/>
</dbReference>
<dbReference type="NCBIfam" id="TIGR00756">
    <property type="entry name" value="PPR"/>
    <property type="match status" value="5"/>
</dbReference>
<dbReference type="InterPro" id="IPR011990">
    <property type="entry name" value="TPR-like_helical_dom_sf"/>
</dbReference>
<accession>A0AAV1WTA4</accession>
<dbReference type="InterPro" id="IPR002885">
    <property type="entry name" value="PPR_rpt"/>
</dbReference>
<reference evidence="5 6" key="1">
    <citation type="submission" date="2024-03" db="EMBL/GenBank/DDBJ databases">
        <authorList>
            <person name="Martinez-Hernandez J."/>
        </authorList>
    </citation>
    <scope>NUCLEOTIDE SEQUENCE [LARGE SCALE GENOMIC DNA]</scope>
</reference>
<evidence type="ECO:0000256" key="1">
    <source>
        <dbReference type="ARBA" id="ARBA00007626"/>
    </source>
</evidence>
<dbReference type="PROSITE" id="PS51375">
    <property type="entry name" value="PPR"/>
    <property type="match status" value="5"/>
</dbReference>
<comment type="caution">
    <text evidence="5">The sequence shown here is derived from an EMBL/GenBank/DDBJ whole genome shotgun (WGS) entry which is preliminary data.</text>
</comment>
<evidence type="ECO:0000256" key="2">
    <source>
        <dbReference type="ARBA" id="ARBA00022737"/>
    </source>
</evidence>
<gene>
    <name evidence="5" type="ORF">LLUT_LOCUS13427</name>
</gene>
<evidence type="ECO:0000256" key="4">
    <source>
        <dbReference type="SAM" id="MobiDB-lite"/>
    </source>
</evidence>
<organism evidence="5 6">
    <name type="scientific">Lupinus luteus</name>
    <name type="common">European yellow lupine</name>
    <dbReference type="NCBI Taxonomy" id="3873"/>
    <lineage>
        <taxon>Eukaryota</taxon>
        <taxon>Viridiplantae</taxon>
        <taxon>Streptophyta</taxon>
        <taxon>Embryophyta</taxon>
        <taxon>Tracheophyta</taxon>
        <taxon>Spermatophyta</taxon>
        <taxon>Magnoliopsida</taxon>
        <taxon>eudicotyledons</taxon>
        <taxon>Gunneridae</taxon>
        <taxon>Pentapetalae</taxon>
        <taxon>rosids</taxon>
        <taxon>fabids</taxon>
        <taxon>Fabales</taxon>
        <taxon>Fabaceae</taxon>
        <taxon>Papilionoideae</taxon>
        <taxon>50 kb inversion clade</taxon>
        <taxon>genistoids sensu lato</taxon>
        <taxon>core genistoids</taxon>
        <taxon>Genisteae</taxon>
        <taxon>Lupinus</taxon>
    </lineage>
</organism>
<proteinExistence type="inferred from homology"/>
<name>A0AAV1WTA4_LUPLU</name>
<dbReference type="Proteomes" id="UP001497480">
    <property type="component" value="Unassembled WGS sequence"/>
</dbReference>
<dbReference type="PANTHER" id="PTHR47447">
    <property type="entry name" value="OS03G0856100 PROTEIN"/>
    <property type="match status" value="1"/>
</dbReference>
<sequence>MHSLHQSRKSNKPVTTFYTNNHKKKPTKNNVSSSFSFVPREYMRNVIGNIYKTLKFSNWDSAQKELENLQLRWDSYTVNQVLKSHPPLEKAWLFFNWASRVKGFKHDQYTYTTMLDIFGEAGRISSMKHVFQEMVEKGIKVDSVTYTSMMHWLSSYGNLDEALKVWEEMKSEGCYPTVVSYTAFMKILFDNDRVKEATLVYKEMLQSGCVPNCYTYTILMEYLIGSGKCKEAHEIFERMQDTGVQPDKAACNILIERCSKVGETVLMTQILQYMKENRLVLRHSVFVEALKAFKIAGVSEALLRQVNPQFYMDSGIRNEANDCNKNSADSPTDIDKELLFVLIKKRNVVGIDHLLAGMMHKKIPLDHKVISAVIEVYCDHCRPRGGLLAFKYSVKMGISIDRTGYLALIGLLTRSNMFPKLFKILKEMNRAGHSLGIYLASLLIYRLGCAKQPTFAMKIFNLLPENHKCTATYTALISTYLSAKRVNQALETYKIMCRKGCSPVLGTYNVLIAGLERNGRYSAAEPYKKAKKNLHANGGSQGSVRMEEKICNLLFAADVLL</sequence>
<dbReference type="Pfam" id="PF13812">
    <property type="entry name" value="PPR_3"/>
    <property type="match status" value="1"/>
</dbReference>
<feature type="region of interest" description="Disordered" evidence="4">
    <location>
        <begin position="1"/>
        <end position="31"/>
    </location>
</feature>
<dbReference type="AlphaFoldDB" id="A0AAV1WTA4"/>
<dbReference type="EMBL" id="CAXHTB010000009">
    <property type="protein sequence ID" value="CAL0312367.1"/>
    <property type="molecule type" value="Genomic_DNA"/>
</dbReference>